<protein>
    <recommendedName>
        <fullName evidence="4">Twin-arginine translocation pathway signal</fullName>
    </recommendedName>
</protein>
<name>A0A1E8FL18_9ALTE</name>
<evidence type="ECO:0000313" key="3">
    <source>
        <dbReference type="Proteomes" id="UP000176037"/>
    </source>
</evidence>
<dbReference type="PROSITE" id="PS51318">
    <property type="entry name" value="TAT"/>
    <property type="match status" value="1"/>
</dbReference>
<keyword evidence="1" id="KW-0732">Signal</keyword>
<proteinExistence type="predicted"/>
<dbReference type="AlphaFoldDB" id="A0A1E8FL18"/>
<evidence type="ECO:0008006" key="4">
    <source>
        <dbReference type="Google" id="ProtNLM"/>
    </source>
</evidence>
<feature type="chain" id="PRO_5009214544" description="Twin-arginine translocation pathway signal" evidence="1">
    <location>
        <begin position="33"/>
        <end position="182"/>
    </location>
</feature>
<sequence length="182" mass="19828">MSQINNQRRQFLKLATAISATVMSCSSMQVMAGILTDDNKMDATEQAVFNKMLAISLPTEGSNLVDPATLPVISTIEGALLAGMPHHIRKGLNQGIHYFNQSAEKAFGKRFTKLSDEEATKFVDQWAASDVAPHRALAMGIKKLTVLAYWAIPNTWAPLGYDGPVSEKWGLAKRGITPEPQA</sequence>
<comment type="caution">
    <text evidence="2">The sequence shown here is derived from an EMBL/GenBank/DDBJ whole genome shotgun (WGS) entry which is preliminary data.</text>
</comment>
<reference evidence="2 3" key="1">
    <citation type="submission" date="2016-09" db="EMBL/GenBank/DDBJ databases">
        <title>Alteromonas lipolytica, a new species isolated from sea water.</title>
        <authorList>
            <person name="Wu Y.-H."/>
            <person name="Cheng H."/>
            <person name="Xu X.-W."/>
        </authorList>
    </citation>
    <scope>NUCLEOTIDE SEQUENCE [LARGE SCALE GENOMIC DNA]</scope>
    <source>
        <strain evidence="2 3">JW12</strain>
    </source>
</reference>
<evidence type="ECO:0000256" key="1">
    <source>
        <dbReference type="SAM" id="SignalP"/>
    </source>
</evidence>
<dbReference type="Pfam" id="PF13618">
    <property type="entry name" value="Gluconate_2-dh3"/>
    <property type="match status" value="1"/>
</dbReference>
<accession>A0A1E8FL18</accession>
<keyword evidence="3" id="KW-1185">Reference proteome</keyword>
<evidence type="ECO:0000313" key="2">
    <source>
        <dbReference type="EMBL" id="OFI36318.1"/>
    </source>
</evidence>
<feature type="signal peptide" evidence="1">
    <location>
        <begin position="1"/>
        <end position="32"/>
    </location>
</feature>
<organism evidence="2 3">
    <name type="scientific">Alteromonas lipolytica</name>
    <dbReference type="NCBI Taxonomy" id="1856405"/>
    <lineage>
        <taxon>Bacteria</taxon>
        <taxon>Pseudomonadati</taxon>
        <taxon>Pseudomonadota</taxon>
        <taxon>Gammaproteobacteria</taxon>
        <taxon>Alteromonadales</taxon>
        <taxon>Alteromonadaceae</taxon>
        <taxon>Alteromonas/Salinimonas group</taxon>
        <taxon>Alteromonas</taxon>
    </lineage>
</organism>
<dbReference type="STRING" id="1856405.BFC17_00100"/>
<dbReference type="InterPro" id="IPR027056">
    <property type="entry name" value="Gluconate_2DH_su3"/>
</dbReference>
<dbReference type="EMBL" id="MJIC01000001">
    <property type="protein sequence ID" value="OFI36318.1"/>
    <property type="molecule type" value="Genomic_DNA"/>
</dbReference>
<gene>
    <name evidence="2" type="ORF">BFC17_00100</name>
</gene>
<dbReference type="Proteomes" id="UP000176037">
    <property type="component" value="Unassembled WGS sequence"/>
</dbReference>
<dbReference type="RefSeq" id="WP_070174429.1">
    <property type="nucleotide sequence ID" value="NZ_BMJR01000004.1"/>
</dbReference>
<dbReference type="InterPro" id="IPR006311">
    <property type="entry name" value="TAT_signal"/>
</dbReference>